<protein>
    <submittedName>
        <fullName evidence="1">Uncharacterized protein</fullName>
    </submittedName>
</protein>
<accession>A0A520RYW6</accession>
<evidence type="ECO:0000313" key="2">
    <source>
        <dbReference type="Proteomes" id="UP000316199"/>
    </source>
</evidence>
<sequence>MGWSDIGVYGNNFYVTPNIDALAEIGSIQLFDLRDDPGEQINLVKREPEKAKSLLAELHA</sequence>
<evidence type="ECO:0000313" key="1">
    <source>
        <dbReference type="EMBL" id="RZO75433.1"/>
    </source>
</evidence>
<organism evidence="1 2">
    <name type="scientific">OM182 bacterium</name>
    <dbReference type="NCBI Taxonomy" id="2510334"/>
    <lineage>
        <taxon>Bacteria</taxon>
        <taxon>Pseudomonadati</taxon>
        <taxon>Pseudomonadota</taxon>
        <taxon>Gammaproteobacteria</taxon>
        <taxon>OMG group</taxon>
        <taxon>OM182 clade</taxon>
    </lineage>
</organism>
<dbReference type="SUPFAM" id="SSF53649">
    <property type="entry name" value="Alkaline phosphatase-like"/>
    <property type="match status" value="2"/>
</dbReference>
<dbReference type="AlphaFoldDB" id="A0A520RYW6"/>
<reference evidence="1 2" key="1">
    <citation type="submission" date="2019-02" db="EMBL/GenBank/DDBJ databases">
        <title>Prokaryotic population dynamics and viral predation in marine succession experiment using metagenomics: the confinement effect.</title>
        <authorList>
            <person name="Haro-Moreno J.M."/>
            <person name="Rodriguez-Valera F."/>
            <person name="Lopez-Perez M."/>
        </authorList>
    </citation>
    <scope>NUCLEOTIDE SEQUENCE [LARGE SCALE GENOMIC DNA]</scope>
    <source>
        <strain evidence="1">MED-G157</strain>
    </source>
</reference>
<gene>
    <name evidence="1" type="ORF">EVA68_07025</name>
</gene>
<dbReference type="EMBL" id="SHAG01000035">
    <property type="protein sequence ID" value="RZO75433.1"/>
    <property type="molecule type" value="Genomic_DNA"/>
</dbReference>
<proteinExistence type="predicted"/>
<dbReference type="Gene3D" id="3.30.1120.10">
    <property type="match status" value="1"/>
</dbReference>
<dbReference type="InterPro" id="IPR017850">
    <property type="entry name" value="Alkaline_phosphatase_core_sf"/>
</dbReference>
<dbReference type="Proteomes" id="UP000316199">
    <property type="component" value="Unassembled WGS sequence"/>
</dbReference>
<name>A0A520RYW6_9GAMM</name>
<comment type="caution">
    <text evidence="1">The sequence shown here is derived from an EMBL/GenBank/DDBJ whole genome shotgun (WGS) entry which is preliminary data.</text>
</comment>